<dbReference type="EMBL" id="QGKW02001988">
    <property type="protein sequence ID" value="KAF2553349.1"/>
    <property type="molecule type" value="Genomic_DNA"/>
</dbReference>
<gene>
    <name evidence="1" type="ORF">F2Q68_00035613</name>
</gene>
<reference evidence="1" key="1">
    <citation type="submission" date="2019-12" db="EMBL/GenBank/DDBJ databases">
        <title>Genome sequencing and annotation of Brassica cretica.</title>
        <authorList>
            <person name="Studholme D.J."/>
            <person name="Sarris P.F."/>
        </authorList>
    </citation>
    <scope>NUCLEOTIDE SEQUENCE</scope>
    <source>
        <strain evidence="1">PFS-001/15</strain>
        <tissue evidence="1">Leaf</tissue>
    </source>
</reference>
<sequence length="175" mass="20336">MDSSCWTCVSLNKNRGWRWREDGIWLAGLKSLSSWIGGWYGVRNHHKLGGGKLDKIRDCFKPNRSTRRLKEPAGIGTWSEPSSHVEMVRPAGIQTTQMDRLRFKSSDWTERTDGNGAARRTRWRERWPVLGWRWREDGIWLVGLKSLSSWIGGWYGVRNHHKLGGGKLDKIRDCF</sequence>
<dbReference type="AlphaFoldDB" id="A0A8S9H643"/>
<organism evidence="1 2">
    <name type="scientific">Brassica cretica</name>
    <name type="common">Mustard</name>
    <dbReference type="NCBI Taxonomy" id="69181"/>
    <lineage>
        <taxon>Eukaryota</taxon>
        <taxon>Viridiplantae</taxon>
        <taxon>Streptophyta</taxon>
        <taxon>Embryophyta</taxon>
        <taxon>Tracheophyta</taxon>
        <taxon>Spermatophyta</taxon>
        <taxon>Magnoliopsida</taxon>
        <taxon>eudicotyledons</taxon>
        <taxon>Gunneridae</taxon>
        <taxon>Pentapetalae</taxon>
        <taxon>rosids</taxon>
        <taxon>malvids</taxon>
        <taxon>Brassicales</taxon>
        <taxon>Brassicaceae</taxon>
        <taxon>Brassiceae</taxon>
        <taxon>Brassica</taxon>
    </lineage>
</organism>
<protein>
    <submittedName>
        <fullName evidence="1">Uncharacterized protein</fullName>
    </submittedName>
</protein>
<evidence type="ECO:0000313" key="2">
    <source>
        <dbReference type="Proteomes" id="UP000712281"/>
    </source>
</evidence>
<name>A0A8S9H643_BRACR</name>
<accession>A0A8S9H643</accession>
<dbReference type="Proteomes" id="UP000712281">
    <property type="component" value="Unassembled WGS sequence"/>
</dbReference>
<evidence type="ECO:0000313" key="1">
    <source>
        <dbReference type="EMBL" id="KAF2553349.1"/>
    </source>
</evidence>
<proteinExistence type="predicted"/>
<comment type="caution">
    <text evidence="1">The sequence shown here is derived from an EMBL/GenBank/DDBJ whole genome shotgun (WGS) entry which is preliminary data.</text>
</comment>